<dbReference type="AlphaFoldDB" id="A0A0P1KPR9"/>
<keyword evidence="6" id="KW-0256">Endoplasmic reticulum</keyword>
<dbReference type="GO" id="GO:0009272">
    <property type="term" value="P:fungal-type cell wall biogenesis"/>
    <property type="evidence" value="ECO:0007669"/>
    <property type="project" value="TreeGrafter"/>
</dbReference>
<organism evidence="12 13">
    <name type="scientific">Lachancea quebecensis</name>
    <dbReference type="NCBI Taxonomy" id="1654605"/>
    <lineage>
        <taxon>Eukaryota</taxon>
        <taxon>Fungi</taxon>
        <taxon>Dikarya</taxon>
        <taxon>Ascomycota</taxon>
        <taxon>Saccharomycotina</taxon>
        <taxon>Saccharomycetes</taxon>
        <taxon>Saccharomycetales</taxon>
        <taxon>Saccharomycetaceae</taxon>
        <taxon>Lachancea</taxon>
    </lineage>
</organism>
<keyword evidence="4 10" id="KW-0812">Transmembrane</keyword>
<keyword evidence="13" id="KW-1185">Reference proteome</keyword>
<evidence type="ECO:0000256" key="9">
    <source>
        <dbReference type="ARBA" id="ARBA00023316"/>
    </source>
</evidence>
<evidence type="ECO:0000256" key="3">
    <source>
        <dbReference type="ARBA" id="ARBA00022089"/>
    </source>
</evidence>
<evidence type="ECO:0000256" key="6">
    <source>
        <dbReference type="ARBA" id="ARBA00022824"/>
    </source>
</evidence>
<evidence type="ECO:0000256" key="2">
    <source>
        <dbReference type="ARBA" id="ARBA00008203"/>
    </source>
</evidence>
<keyword evidence="9" id="KW-0961">Cell wall biogenesis/degradation</keyword>
<proteinExistence type="inferred from homology"/>
<evidence type="ECO:0000256" key="8">
    <source>
        <dbReference type="ARBA" id="ARBA00023136"/>
    </source>
</evidence>
<dbReference type="EMBL" id="LN890563">
    <property type="protein sequence ID" value="CUS21786.1"/>
    <property type="molecule type" value="Genomic_DNA"/>
</dbReference>
<sequence>MEALWYLAFLVGLVSCLSAAQDGVPAILCSYKLSPGLVQLGAALNGSNALSKSEFSELAKTMISRRRSDAYVLVDIPGLAISDFSIYEEEMESIRFFVESSSTALSFREVNLADSKTDVFEELANFTKEEWDIDSQVVIRGETEKDFVPYIDSNPRIIRINFQPLPEEGTSNNNRSRQDAIEAYDSFLKKVLRQLPSPEQTIVLTSLQKSSPQGVGGSELYDIFPDLFQDPQKLAEVEVNDKILHNKPRFNKFKPKKSSSSEELPSIFEPEFVKKNSGLVILIVVSIVSFFILQTMQLWRGRPRQPNTTKITSEKKLQ</sequence>
<dbReference type="PANTHER" id="PTHR28285">
    <property type="entry name" value="PROTEIN BIG1"/>
    <property type="match status" value="1"/>
</dbReference>
<feature type="transmembrane region" description="Helical" evidence="10">
    <location>
        <begin position="279"/>
        <end position="299"/>
    </location>
</feature>
<evidence type="ECO:0000256" key="7">
    <source>
        <dbReference type="ARBA" id="ARBA00022989"/>
    </source>
</evidence>
<protein>
    <recommendedName>
        <fullName evidence="3">Protein BIG1</fullName>
    </recommendedName>
</protein>
<dbReference type="Proteomes" id="UP000236544">
    <property type="component" value="Unassembled WGS sequence"/>
</dbReference>
<accession>A0A0P1KPR9</accession>
<evidence type="ECO:0000256" key="11">
    <source>
        <dbReference type="SAM" id="SignalP"/>
    </source>
</evidence>
<keyword evidence="7 10" id="KW-1133">Transmembrane helix</keyword>
<evidence type="ECO:0000256" key="1">
    <source>
        <dbReference type="ARBA" id="ARBA00004115"/>
    </source>
</evidence>
<comment type="subcellular location">
    <subcellularLocation>
        <location evidence="1">Endoplasmic reticulum membrane</location>
        <topology evidence="1">Single-pass type I membrane protein</topology>
    </subcellularLocation>
</comment>
<evidence type="ECO:0000313" key="12">
    <source>
        <dbReference type="EMBL" id="CUS21786.1"/>
    </source>
</evidence>
<feature type="signal peptide" evidence="11">
    <location>
        <begin position="1"/>
        <end position="19"/>
    </location>
</feature>
<dbReference type="GO" id="GO:0071555">
    <property type="term" value="P:cell wall organization"/>
    <property type="evidence" value="ECO:0007669"/>
    <property type="project" value="UniProtKB-KW"/>
</dbReference>
<name>A0A0P1KPR9_9SACH</name>
<dbReference type="GO" id="GO:0006078">
    <property type="term" value="P:(1-&gt;6)-beta-D-glucan biosynthetic process"/>
    <property type="evidence" value="ECO:0007669"/>
    <property type="project" value="TreeGrafter"/>
</dbReference>
<dbReference type="OrthoDB" id="9985059at2759"/>
<dbReference type="InterPro" id="IPR037654">
    <property type="entry name" value="Big1"/>
</dbReference>
<gene>
    <name evidence="12" type="ORF">LAQU0_S04e00760g</name>
</gene>
<evidence type="ECO:0000313" key="13">
    <source>
        <dbReference type="Proteomes" id="UP000236544"/>
    </source>
</evidence>
<comment type="similarity">
    <text evidence="2">Belongs to the BIG1 family.</text>
</comment>
<keyword evidence="8 10" id="KW-0472">Membrane</keyword>
<evidence type="ECO:0000256" key="4">
    <source>
        <dbReference type="ARBA" id="ARBA00022692"/>
    </source>
</evidence>
<reference evidence="13" key="1">
    <citation type="submission" date="2015-10" db="EMBL/GenBank/DDBJ databases">
        <authorList>
            <person name="Devillers H."/>
        </authorList>
    </citation>
    <scope>NUCLEOTIDE SEQUENCE [LARGE SCALE GENOMIC DNA]</scope>
</reference>
<feature type="chain" id="PRO_5006066450" description="Protein BIG1" evidence="11">
    <location>
        <begin position="20"/>
        <end position="318"/>
    </location>
</feature>
<evidence type="ECO:0000256" key="5">
    <source>
        <dbReference type="ARBA" id="ARBA00022729"/>
    </source>
</evidence>
<dbReference type="GO" id="GO:0005789">
    <property type="term" value="C:endoplasmic reticulum membrane"/>
    <property type="evidence" value="ECO:0007669"/>
    <property type="project" value="UniProtKB-SubCell"/>
</dbReference>
<keyword evidence="5 11" id="KW-0732">Signal</keyword>
<evidence type="ECO:0000256" key="10">
    <source>
        <dbReference type="SAM" id="Phobius"/>
    </source>
</evidence>
<dbReference type="PANTHER" id="PTHR28285:SF1">
    <property type="entry name" value="PROTEIN BIG1"/>
    <property type="match status" value="1"/>
</dbReference>